<dbReference type="Pfam" id="PF26285">
    <property type="entry name" value="SASH1_Homeodomain"/>
    <property type="match status" value="2"/>
</dbReference>
<dbReference type="InterPro" id="IPR058666">
    <property type="entry name" value="SASH1/NUB1_homeodomain"/>
</dbReference>
<comment type="subcellular location">
    <subcellularLocation>
        <location evidence="1">Cytoplasm</location>
    </subcellularLocation>
</comment>
<dbReference type="PROSITE" id="PS50105">
    <property type="entry name" value="SAM_DOMAIN"/>
    <property type="match status" value="2"/>
</dbReference>
<feature type="compositionally biased region" description="Polar residues" evidence="8">
    <location>
        <begin position="228"/>
        <end position="237"/>
    </location>
</feature>
<feature type="region of interest" description="Disordered" evidence="8">
    <location>
        <begin position="837"/>
        <end position="929"/>
    </location>
</feature>
<feature type="domain" description="SH3" evidence="9">
    <location>
        <begin position="693"/>
        <end position="754"/>
    </location>
</feature>
<dbReference type="InterPro" id="IPR001452">
    <property type="entry name" value="SH3_domain"/>
</dbReference>
<dbReference type="Pfam" id="PF07653">
    <property type="entry name" value="SH3_2"/>
    <property type="match status" value="1"/>
</dbReference>
<dbReference type="CTD" id="566448"/>
<evidence type="ECO:0000256" key="2">
    <source>
        <dbReference type="ARBA" id="ARBA00022443"/>
    </source>
</evidence>
<evidence type="ECO:0000259" key="9">
    <source>
        <dbReference type="PROSITE" id="PS50002"/>
    </source>
</evidence>
<dbReference type="Gene3D" id="2.30.30.40">
    <property type="entry name" value="SH3 Domains"/>
    <property type="match status" value="1"/>
</dbReference>
<gene>
    <name evidence="12" type="primary">sash1b</name>
</gene>
<feature type="compositionally biased region" description="Low complexity" evidence="8">
    <location>
        <begin position="644"/>
        <end position="662"/>
    </location>
</feature>
<organism evidence="11 12">
    <name type="scientific">Clupea harengus</name>
    <name type="common">Atlantic herring</name>
    <dbReference type="NCBI Taxonomy" id="7950"/>
    <lineage>
        <taxon>Eukaryota</taxon>
        <taxon>Metazoa</taxon>
        <taxon>Chordata</taxon>
        <taxon>Craniata</taxon>
        <taxon>Vertebrata</taxon>
        <taxon>Euteleostomi</taxon>
        <taxon>Actinopterygii</taxon>
        <taxon>Neopterygii</taxon>
        <taxon>Teleostei</taxon>
        <taxon>Clupei</taxon>
        <taxon>Clupeiformes</taxon>
        <taxon>Clupeoidei</taxon>
        <taxon>Clupeidae</taxon>
        <taxon>Clupea</taxon>
    </lineage>
</organism>
<dbReference type="FunFam" id="1.10.150.50:FF:000055">
    <property type="entry name" value="Sterile alpha motif domain containing 5"/>
    <property type="match status" value="1"/>
</dbReference>
<keyword evidence="2 7" id="KW-0728">SH3 domain</keyword>
<dbReference type="GeneID" id="105895711"/>
<dbReference type="InterPro" id="IPR036028">
    <property type="entry name" value="SH3-like_dom_sf"/>
</dbReference>
<feature type="compositionally biased region" description="Basic residues" evidence="8">
    <location>
        <begin position="760"/>
        <end position="770"/>
    </location>
</feature>
<reference evidence="12" key="1">
    <citation type="submission" date="2025-08" db="UniProtKB">
        <authorList>
            <consortium name="RefSeq"/>
        </authorList>
    </citation>
    <scope>IDENTIFICATION</scope>
</reference>
<sequence length="1453" mass="158244">MTSNGPSIVYEWLKALQLCQYAESFVDNGYDDLEVCKQIGEPDLDAIGVFHSHHRNTVLNAVARLKEEDRKLAPGHYFTLEPMVTISNPHPSLKGEGNHKDSKSWTDSTWEGNGLKPRFIPGNNNLLLGHCQEPVTYPKLKLKIMIRDKLLKDGFDLGCPPYSKEDGSLGNIEDLAQEYSEYYSTSLSDVCNRMEELRKRKVAQDTETAKIEPISTSLQLRSEIQESLGLSSAMSTPETERKLSMHKSSSEDGIGGKADSRKKNKSFWQNFRKSQKGTGRQMSKGGEDLGFVASEITMSDEERIQLMMMVKERMITVEEALARLKEFESQSRQASSTDTAEWNHSSSPSVNESNSNSREQSEDELEDSVTFRRLHKLVNSTRRVRKKLIRIDESKKPGSRECASSEASPSTEETTPIYSGVQRKLLVSQGDGLASVLQEQLSLDGDSDSLTTSPSSSSLDTYSSHKLFRAFGKSSSGGLIGTGGVAGGIPGRGAGSPLALGVLEAGSGSSFSEVEGGCEDEPHMSRSATEGEMRRGLSLNYHGRTCSFGGFDLSNRPLYSPSTLCDPNGKGGEDGLREMSRSPAPTRVSLGKKVRSVKETMRKRISKKYHSPVSSEQSSPIRGCSSLSPPLDTDTLEKPRLKAGGSVESLRSSLSGQSSMSGQTVSTTDSSASNRESVKSEDAEEEELPYHGPFCGRAQVHADFTPSPYDTDSLKLKKGDVIDIISKPPMGTWMGLLNNKVGTFKFIYVDVLSEEEKPRKSSRRRRKARPPKPTSVEELLERINLKEHMPTFMFNGYEDLDTFKLLEEEDLEELNIRDPQHKAVLMTAVELLQEYDSNSDPERAGGSSGSQEKLLLEGPVPAGDSPRDSGCYESTEHLENGRSKKTSYLSRSSSGFESSHLPSPESPSLPLTHPSLTPPGQEQRPNSLPPRIATLQGLVDDRMMEAGTLSQSLDSLGSHAALGFRRCYQALEEVHQDRELQGEPCGSTEEQEPAEPAEATELVPPSPCEKVGLIQVTAPCVSEAMVPVLLPVPSAWESVEATQVPSASETEDPSQAHETCAPGPAEETHFGSQREEPTHVSTAFVYEIDKLPAPTANCVSEPVEPSQPSVLCSSEHEEPTQASAPIACEVAEPTQFTAACASQTDEPMHASTSLSCDTELKHSTATFESESTERVQPNAPSLPETTQPSQFIVPCAVELVCEGQPPEKLVQMPPPSAAEQRPLRSLPHSPHSPVAPEQFDASSPAQVTNSTEVRQAHITVTPPSKKPHTQRGTKPPIPAKPKDYLPSSRSSIQPPARGPQQCPATHHTAVHSKPSEDPTTARQNSTSSSRTSENLGSAVDLACAPQPPLTPGSPTHRKLPGAGKRGTQGTMGHLEFLVEEKLASEGICLTEEPYSDKHGRCGIPLTLVQRYAEEFSEALGDTARVMDHIRVQQLHKEHRMAIPSKGLSVVCPM</sequence>
<keyword evidence="3" id="KW-0963">Cytoplasm</keyword>
<protein>
    <recommendedName>
        <fullName evidence="6">Sterile alpha motif domain-containing protein 5</fullName>
    </recommendedName>
</protein>
<feature type="region of interest" description="Disordered" evidence="8">
    <location>
        <begin position="389"/>
        <end position="416"/>
    </location>
</feature>
<dbReference type="Pfam" id="PF00536">
    <property type="entry name" value="SAM_1"/>
    <property type="match status" value="2"/>
</dbReference>
<feature type="region of interest" description="Disordered" evidence="8">
    <location>
        <begin position="1164"/>
        <end position="1187"/>
    </location>
</feature>
<feature type="compositionally biased region" description="Polar residues" evidence="8">
    <location>
        <begin position="330"/>
        <end position="342"/>
    </location>
</feature>
<dbReference type="GO" id="GO:0005737">
    <property type="term" value="C:cytoplasm"/>
    <property type="evidence" value="ECO:0007669"/>
    <property type="project" value="UniProtKB-SubCell"/>
</dbReference>
<feature type="compositionally biased region" description="Low complexity" evidence="8">
    <location>
        <begin position="343"/>
        <end position="358"/>
    </location>
</feature>
<dbReference type="SUPFAM" id="SSF47769">
    <property type="entry name" value="SAM/Pointed domain"/>
    <property type="match status" value="2"/>
</dbReference>
<feature type="region of interest" description="Disordered" evidence="8">
    <location>
        <begin position="757"/>
        <end position="776"/>
    </location>
</feature>
<feature type="region of interest" description="Disordered" evidence="8">
    <location>
        <begin position="228"/>
        <end position="265"/>
    </location>
</feature>
<feature type="domain" description="SAM" evidence="10">
    <location>
        <begin position="9"/>
        <end position="68"/>
    </location>
</feature>
<feature type="compositionally biased region" description="Low complexity" evidence="8">
    <location>
        <begin position="404"/>
        <end position="416"/>
    </location>
</feature>
<feature type="compositionally biased region" description="Basic and acidic residues" evidence="8">
    <location>
        <begin position="1066"/>
        <end position="1077"/>
    </location>
</feature>
<feature type="compositionally biased region" description="Polar residues" evidence="8">
    <location>
        <begin position="612"/>
        <end position="628"/>
    </location>
</feature>
<dbReference type="InterPro" id="IPR001660">
    <property type="entry name" value="SAM"/>
</dbReference>
<dbReference type="PANTHER" id="PTHR12301">
    <property type="entry name" value="SAM-DOMAIN, SH3 AND NUCLEAR LOCALIZATION SIGNALS PROTEIN RELATED"/>
    <property type="match status" value="1"/>
</dbReference>
<feature type="compositionally biased region" description="Basic and acidic residues" evidence="8">
    <location>
        <begin position="389"/>
        <end position="399"/>
    </location>
</feature>
<dbReference type="CDD" id="cd11967">
    <property type="entry name" value="SH3_SASH1"/>
    <property type="match status" value="1"/>
</dbReference>
<name>A0A6P8GNT1_CLUHA</name>
<evidence type="ECO:0000256" key="4">
    <source>
        <dbReference type="ARBA" id="ARBA00022553"/>
    </source>
</evidence>
<dbReference type="PROSITE" id="PS50002">
    <property type="entry name" value="SH3"/>
    <property type="match status" value="1"/>
</dbReference>
<evidence type="ECO:0000313" key="11">
    <source>
        <dbReference type="Proteomes" id="UP000515152"/>
    </source>
</evidence>
<feature type="compositionally biased region" description="Low complexity" evidence="8">
    <location>
        <begin position="886"/>
        <end position="919"/>
    </location>
</feature>
<dbReference type="PANTHER" id="PTHR12301:SF3">
    <property type="entry name" value="SAM AND SH3 DOMAIN-CONTAINING PROTEIN 1"/>
    <property type="match status" value="1"/>
</dbReference>
<feature type="compositionally biased region" description="Basic and acidic residues" evidence="8">
    <location>
        <begin position="571"/>
        <end position="580"/>
    </location>
</feature>
<dbReference type="InterPro" id="IPR013761">
    <property type="entry name" value="SAM/pointed_sf"/>
</dbReference>
<feature type="region of interest" description="Disordered" evidence="8">
    <location>
        <begin position="328"/>
        <end position="368"/>
    </location>
</feature>
<comment type="subunit">
    <text evidence="5">Interacts promiscuously (via SAM domain) with EPHA5, EPHA6, EPHA7, EPHA8, EPHB1, EPHB2, EPHB3 and EPHB4 (via SAM domain) (in vitro).</text>
</comment>
<evidence type="ECO:0000256" key="6">
    <source>
        <dbReference type="ARBA" id="ARBA00073398"/>
    </source>
</evidence>
<dbReference type="InterPro" id="IPR035720">
    <property type="entry name" value="SASH1_SH3"/>
</dbReference>
<evidence type="ECO:0000256" key="5">
    <source>
        <dbReference type="ARBA" id="ARBA00065890"/>
    </source>
</evidence>
<dbReference type="SMART" id="SM00326">
    <property type="entry name" value="SH3"/>
    <property type="match status" value="1"/>
</dbReference>
<dbReference type="FunFam" id="2.30.30.40:FF:000021">
    <property type="entry name" value="Putative sam and sh3 domain-containing protein 1"/>
    <property type="match status" value="1"/>
</dbReference>
<evidence type="ECO:0000256" key="3">
    <source>
        <dbReference type="ARBA" id="ARBA00022490"/>
    </source>
</evidence>
<dbReference type="InterPro" id="IPR021090">
    <property type="entry name" value="SPIDER"/>
</dbReference>
<dbReference type="InterPro" id="IPR051725">
    <property type="entry name" value="SAM-SH3_domain_protein"/>
</dbReference>
<feature type="compositionally biased region" description="Polar residues" evidence="8">
    <location>
        <begin position="663"/>
        <end position="675"/>
    </location>
</feature>
<dbReference type="RefSeq" id="XP_031436495.1">
    <property type="nucleotide sequence ID" value="XM_031580635.1"/>
</dbReference>
<dbReference type="Pfam" id="PF12485">
    <property type="entry name" value="SPIDER"/>
    <property type="match status" value="1"/>
</dbReference>
<evidence type="ECO:0000259" key="10">
    <source>
        <dbReference type="PROSITE" id="PS50105"/>
    </source>
</evidence>
<accession>A0A6P8GNT1</accession>
<dbReference type="KEGG" id="char:105895711"/>
<keyword evidence="4" id="KW-0597">Phosphoprotein</keyword>
<evidence type="ECO:0000256" key="1">
    <source>
        <dbReference type="ARBA" id="ARBA00004496"/>
    </source>
</evidence>
<dbReference type="SUPFAM" id="SSF50044">
    <property type="entry name" value="SH3-domain"/>
    <property type="match status" value="1"/>
</dbReference>
<feature type="region of interest" description="Disordered" evidence="8">
    <location>
        <begin position="1206"/>
        <end position="1369"/>
    </location>
</feature>
<feature type="compositionally biased region" description="Polar residues" evidence="8">
    <location>
        <begin position="1317"/>
        <end position="1335"/>
    </location>
</feature>
<dbReference type="FunFam" id="1.10.150.50:FF:000024">
    <property type="entry name" value="Putative sam and sh3 domain-containing protein 1"/>
    <property type="match status" value="1"/>
</dbReference>
<feature type="domain" description="SAM" evidence="10">
    <location>
        <begin position="771"/>
        <end position="835"/>
    </location>
</feature>
<dbReference type="SMART" id="SM00454">
    <property type="entry name" value="SAM"/>
    <property type="match status" value="2"/>
</dbReference>
<dbReference type="Gene3D" id="1.10.150.50">
    <property type="entry name" value="Transcription Factor, Ets-1"/>
    <property type="match status" value="2"/>
</dbReference>
<feature type="region of interest" description="Disordered" evidence="8">
    <location>
        <begin position="1040"/>
        <end position="1077"/>
    </location>
</feature>
<dbReference type="CDD" id="cd09527">
    <property type="entry name" value="SAM_Samd5"/>
    <property type="match status" value="1"/>
</dbReference>
<evidence type="ECO:0000256" key="7">
    <source>
        <dbReference type="PROSITE-ProRule" id="PRU00192"/>
    </source>
</evidence>
<dbReference type="OrthoDB" id="1919336at2759"/>
<feature type="compositionally biased region" description="Low complexity" evidence="8">
    <location>
        <begin position="1223"/>
        <end position="1232"/>
    </location>
</feature>
<keyword evidence="11" id="KW-1185">Reference proteome</keyword>
<evidence type="ECO:0000313" key="12">
    <source>
        <dbReference type="RefSeq" id="XP_031436495.1"/>
    </source>
</evidence>
<feature type="region of interest" description="Disordered" evidence="8">
    <location>
        <begin position="978"/>
        <end position="1004"/>
    </location>
</feature>
<dbReference type="Proteomes" id="UP000515152">
    <property type="component" value="Chromosome 14"/>
</dbReference>
<feature type="compositionally biased region" description="Polar residues" evidence="8">
    <location>
        <begin position="1240"/>
        <end position="1253"/>
    </location>
</feature>
<proteinExistence type="predicted"/>
<evidence type="ECO:0000256" key="8">
    <source>
        <dbReference type="SAM" id="MobiDB-lite"/>
    </source>
</evidence>
<feature type="region of interest" description="Disordered" evidence="8">
    <location>
        <begin position="562"/>
        <end position="686"/>
    </location>
</feature>